<keyword evidence="2" id="KW-1133">Transmembrane helix</keyword>
<feature type="signal peptide" evidence="3">
    <location>
        <begin position="1"/>
        <end position="26"/>
    </location>
</feature>
<protein>
    <submittedName>
        <fullName evidence="4">Uncharacterized protein</fullName>
    </submittedName>
</protein>
<feature type="chain" id="PRO_5006143998" evidence="3">
    <location>
        <begin position="27"/>
        <end position="203"/>
    </location>
</feature>
<dbReference type="Proteomes" id="UP000034805">
    <property type="component" value="Unassembled WGS sequence"/>
</dbReference>
<comment type="caution">
    <text evidence="4">The sequence shown here is derived from an EMBL/GenBank/DDBJ whole genome shotgun (WGS) entry which is preliminary data.</text>
</comment>
<proteinExistence type="predicted"/>
<feature type="compositionally biased region" description="Polar residues" evidence="1">
    <location>
        <begin position="185"/>
        <end position="203"/>
    </location>
</feature>
<keyword evidence="2" id="KW-0472">Membrane</keyword>
<dbReference type="EMBL" id="JARO02000766">
    <property type="protein sequence ID" value="KPP77478.1"/>
    <property type="molecule type" value="Genomic_DNA"/>
</dbReference>
<keyword evidence="3" id="KW-0732">Signal</keyword>
<dbReference type="Pfam" id="PF15843">
    <property type="entry name" value="DUF4719"/>
    <property type="match status" value="2"/>
</dbReference>
<dbReference type="PANTHER" id="PTHR38505">
    <property type="entry name" value="HYPOTHETICAL PROTEIN LOC100362176"/>
    <property type="match status" value="1"/>
</dbReference>
<evidence type="ECO:0000256" key="2">
    <source>
        <dbReference type="SAM" id="Phobius"/>
    </source>
</evidence>
<evidence type="ECO:0000313" key="5">
    <source>
        <dbReference type="Proteomes" id="UP000034805"/>
    </source>
</evidence>
<accession>A0A0P7VTN8</accession>
<dbReference type="PANTHER" id="PTHR38505:SF1">
    <property type="entry name" value="RIKEN CDNA 1110032F04 GENE"/>
    <property type="match status" value="1"/>
</dbReference>
<sequence>MCRVPARVAPCLTLLALFSAIYACEALQGCGDVRCPEGQRCCAGANGSATARCCALPRHTFLDSLVWVARKLSGVLILLLLFAMGYFIQRIVCPRPRRHRNGRDEPSSLLGGRAAASQDSLLERAAERAPAGGLNSPVLQLPAYDEVKDLPTYEESMRVGRERSCERLLGSCADRGPGAARAELSTGQPAEGQSATRTPLHSV</sequence>
<reference evidence="4 5" key="1">
    <citation type="submission" date="2015-08" db="EMBL/GenBank/DDBJ databases">
        <title>The genome of the Asian arowana (Scleropages formosus).</title>
        <authorList>
            <person name="Tan M.H."/>
            <person name="Gan H.M."/>
            <person name="Croft L.J."/>
            <person name="Austin C.M."/>
        </authorList>
    </citation>
    <scope>NUCLEOTIDE SEQUENCE [LARGE SCALE GENOMIC DNA]</scope>
    <source>
        <strain evidence="4">Aro1</strain>
    </source>
</reference>
<dbReference type="PROSITE" id="PS51257">
    <property type="entry name" value="PROKAR_LIPOPROTEIN"/>
    <property type="match status" value="1"/>
</dbReference>
<organism evidence="4 5">
    <name type="scientific">Scleropages formosus</name>
    <name type="common">Asian bonytongue</name>
    <name type="synonym">Osteoglossum formosum</name>
    <dbReference type="NCBI Taxonomy" id="113540"/>
    <lineage>
        <taxon>Eukaryota</taxon>
        <taxon>Metazoa</taxon>
        <taxon>Chordata</taxon>
        <taxon>Craniata</taxon>
        <taxon>Vertebrata</taxon>
        <taxon>Euteleostomi</taxon>
        <taxon>Actinopterygii</taxon>
        <taxon>Neopterygii</taxon>
        <taxon>Teleostei</taxon>
        <taxon>Osteoglossocephala</taxon>
        <taxon>Osteoglossomorpha</taxon>
        <taxon>Osteoglossiformes</taxon>
        <taxon>Osteoglossidae</taxon>
        <taxon>Scleropages</taxon>
    </lineage>
</organism>
<feature type="transmembrane region" description="Helical" evidence="2">
    <location>
        <begin position="72"/>
        <end position="93"/>
    </location>
</feature>
<evidence type="ECO:0000256" key="3">
    <source>
        <dbReference type="SAM" id="SignalP"/>
    </source>
</evidence>
<dbReference type="InterPro" id="IPR031696">
    <property type="entry name" value="DUF4719"/>
</dbReference>
<gene>
    <name evidence="4" type="ORF">Z043_103106</name>
</gene>
<evidence type="ECO:0000313" key="4">
    <source>
        <dbReference type="EMBL" id="KPP77478.1"/>
    </source>
</evidence>
<evidence type="ECO:0000256" key="1">
    <source>
        <dbReference type="SAM" id="MobiDB-lite"/>
    </source>
</evidence>
<dbReference type="AlphaFoldDB" id="A0A0P7VTN8"/>
<name>A0A0P7VTN8_SCLFO</name>
<feature type="region of interest" description="Disordered" evidence="1">
    <location>
        <begin position="176"/>
        <end position="203"/>
    </location>
</feature>
<keyword evidence="2" id="KW-0812">Transmembrane</keyword>